<dbReference type="RefSeq" id="WP_201077192.1">
    <property type="nucleotide sequence ID" value="NZ_CP067420.1"/>
</dbReference>
<organism evidence="2 3">
    <name type="scientific">Skermanella cutis</name>
    <dbReference type="NCBI Taxonomy" id="2775420"/>
    <lineage>
        <taxon>Bacteria</taxon>
        <taxon>Pseudomonadati</taxon>
        <taxon>Pseudomonadota</taxon>
        <taxon>Alphaproteobacteria</taxon>
        <taxon>Rhodospirillales</taxon>
        <taxon>Azospirillaceae</taxon>
        <taxon>Skermanella</taxon>
    </lineage>
</organism>
<evidence type="ECO:0000313" key="2">
    <source>
        <dbReference type="EMBL" id="QQP90232.1"/>
    </source>
</evidence>
<dbReference type="InterPro" id="IPR011971">
    <property type="entry name" value="CHP02284"/>
</dbReference>
<dbReference type="NCBIfam" id="TIGR02284">
    <property type="entry name" value="PA2169 family four-helix-bundle protein"/>
    <property type="match status" value="1"/>
</dbReference>
<dbReference type="SUPFAM" id="SSF47240">
    <property type="entry name" value="Ferritin-like"/>
    <property type="match status" value="1"/>
</dbReference>
<dbReference type="EMBL" id="CP067420">
    <property type="protein sequence ID" value="QQP90232.1"/>
    <property type="molecule type" value="Genomic_DNA"/>
</dbReference>
<feature type="domain" description="DUF2383" evidence="1">
    <location>
        <begin position="6"/>
        <end position="115"/>
    </location>
</feature>
<evidence type="ECO:0000259" key="1">
    <source>
        <dbReference type="Pfam" id="PF09537"/>
    </source>
</evidence>
<protein>
    <submittedName>
        <fullName evidence="2">PA2169 family four-helix-bundle protein</fullName>
    </submittedName>
</protein>
<dbReference type="InterPro" id="IPR019052">
    <property type="entry name" value="DUF2383"/>
</dbReference>
<dbReference type="Gene3D" id="1.20.1260.10">
    <property type="match status" value="1"/>
</dbReference>
<sequence length="150" mass="16494">MTKDEIVDTLNDLIQITEDSHEGYRKSAEDAQDPDLKTLFNDLSAQRGAMVRDLQKHVAEQGGAPEASGTMLGGAHRFFVDLKSAVVGRDPAAIIQEVERGETEAARRYEQALDKDLPTHLASVISQHLARIRSDRDRLATVKQGSKQAS</sequence>
<keyword evidence="3" id="KW-1185">Reference proteome</keyword>
<dbReference type="InterPro" id="IPR009078">
    <property type="entry name" value="Ferritin-like_SF"/>
</dbReference>
<dbReference type="Proteomes" id="UP000595197">
    <property type="component" value="Chromosome"/>
</dbReference>
<dbReference type="InterPro" id="IPR016920">
    <property type="entry name" value="UCP029477"/>
</dbReference>
<accession>A0ABX7B7C1</accession>
<evidence type="ECO:0000313" key="3">
    <source>
        <dbReference type="Proteomes" id="UP000595197"/>
    </source>
</evidence>
<reference evidence="2" key="1">
    <citation type="submission" date="2021-02" db="EMBL/GenBank/DDBJ databases">
        <title>Skermanella TT6 skin isolate.</title>
        <authorList>
            <person name="Lee K."/>
            <person name="Ganzorig M."/>
        </authorList>
    </citation>
    <scope>NUCLEOTIDE SEQUENCE</scope>
    <source>
        <strain evidence="2">TT6</strain>
    </source>
</reference>
<dbReference type="Pfam" id="PF09537">
    <property type="entry name" value="DUF2383"/>
    <property type="match status" value="1"/>
</dbReference>
<name>A0ABX7B7C1_9PROT</name>
<dbReference type="PIRSF" id="PIRSF029477">
    <property type="entry name" value="UCP029477"/>
    <property type="match status" value="1"/>
</dbReference>
<proteinExistence type="predicted"/>
<gene>
    <name evidence="2" type="ORF">IGS68_02930</name>
</gene>
<dbReference type="InterPro" id="IPR012347">
    <property type="entry name" value="Ferritin-like"/>
</dbReference>